<dbReference type="RefSeq" id="WP_077197920.1">
    <property type="nucleotide sequence ID" value="NZ_LBFC01000006.1"/>
</dbReference>
<feature type="transmembrane region" description="Helical" evidence="1">
    <location>
        <begin position="63"/>
        <end position="85"/>
    </location>
</feature>
<feature type="transmembrane region" description="Helical" evidence="1">
    <location>
        <begin position="5"/>
        <end position="23"/>
    </location>
</feature>
<keyword evidence="1" id="KW-0812">Transmembrane</keyword>
<proteinExistence type="predicted"/>
<evidence type="ECO:0000313" key="3">
    <source>
        <dbReference type="Proteomes" id="UP000242616"/>
    </source>
</evidence>
<sequence length="129" mass="15472">MIRSILVFFEFLVVYVLSSFVLHVEKFTLSSFVLGFFAIYFLVFSIIASLDGKNFLFNELSRFWFYAFVPVFVYLIFLINVFFHISVDSRFSFLFCFLISNFRKLDFENRKKVAILRLFAFYVFIMGVR</sequence>
<dbReference type="EMBL" id="LBFC01000006">
    <property type="protein sequence ID" value="ONN27800.1"/>
    <property type="molecule type" value="Genomic_DNA"/>
</dbReference>
<feature type="transmembrane region" description="Helical" evidence="1">
    <location>
        <begin position="112"/>
        <end position="128"/>
    </location>
</feature>
<protein>
    <submittedName>
        <fullName evidence="2">Uncharacterized protein</fullName>
    </submittedName>
</protein>
<evidence type="ECO:0000313" key="2">
    <source>
        <dbReference type="EMBL" id="ONN27800.1"/>
    </source>
</evidence>
<comment type="caution">
    <text evidence="2">The sequence shown here is derived from an EMBL/GenBank/DDBJ whole genome shotgun (WGS) entry which is preliminary data.</text>
</comment>
<evidence type="ECO:0000256" key="1">
    <source>
        <dbReference type="SAM" id="Phobius"/>
    </source>
</evidence>
<organism evidence="2 3">
    <name type="scientific">Thermosipho affectus</name>
    <dbReference type="NCBI Taxonomy" id="660294"/>
    <lineage>
        <taxon>Bacteria</taxon>
        <taxon>Thermotogati</taxon>
        <taxon>Thermotogota</taxon>
        <taxon>Thermotogae</taxon>
        <taxon>Thermotogales</taxon>
        <taxon>Fervidobacteriaceae</taxon>
        <taxon>Thermosipho</taxon>
    </lineage>
</organism>
<reference evidence="2 3" key="1">
    <citation type="submission" date="2015-06" db="EMBL/GenBank/DDBJ databases">
        <title>Genome sequencing of Thermotogales isolates from hydrothermal vents.</title>
        <authorList>
            <person name="Haverkamp T.H."/>
            <person name="Kublanov I.V."/>
            <person name="Nesbo C.L."/>
        </authorList>
    </citation>
    <scope>NUCLEOTIDE SEQUENCE [LARGE SCALE GENOMIC DNA]</scope>
    <source>
        <strain evidence="3">ik275mar</strain>
    </source>
</reference>
<accession>A0ABX3IJ04</accession>
<dbReference type="Proteomes" id="UP000242616">
    <property type="component" value="Unassembled WGS sequence"/>
</dbReference>
<gene>
    <name evidence="2" type="ORF">XJ44_02205</name>
</gene>
<keyword evidence="3" id="KW-1185">Reference proteome</keyword>
<name>A0ABX3IJ04_9BACT</name>
<feature type="transmembrane region" description="Helical" evidence="1">
    <location>
        <begin position="29"/>
        <end position="51"/>
    </location>
</feature>
<keyword evidence="1" id="KW-0472">Membrane</keyword>
<keyword evidence="1" id="KW-1133">Transmembrane helix</keyword>